<evidence type="ECO:0000313" key="7">
    <source>
        <dbReference type="Proteomes" id="UP000029278"/>
    </source>
</evidence>
<dbReference type="PATRIC" id="fig|44252.3.peg.3250"/>
<dbReference type="RefSeq" id="WP_051985475.1">
    <property type="nucleotide sequence ID" value="NZ_BGML01000002.1"/>
</dbReference>
<dbReference type="GO" id="GO:0003700">
    <property type="term" value="F:DNA-binding transcription factor activity"/>
    <property type="evidence" value="ECO:0007669"/>
    <property type="project" value="TreeGrafter"/>
</dbReference>
<gene>
    <name evidence="6" type="ORF">DJ90_1643</name>
</gene>
<dbReference type="InterPro" id="IPR039536">
    <property type="entry name" value="TetR_C_Proteobacteria"/>
</dbReference>
<dbReference type="PANTHER" id="PTHR30055">
    <property type="entry name" value="HTH-TYPE TRANSCRIPTIONAL REGULATOR RUTR"/>
    <property type="match status" value="1"/>
</dbReference>
<accession>A0A090ZVX3</accession>
<dbReference type="PANTHER" id="PTHR30055:SF226">
    <property type="entry name" value="HTH-TYPE TRANSCRIPTIONAL REGULATOR PKSA"/>
    <property type="match status" value="1"/>
</dbReference>
<dbReference type="Pfam" id="PF00440">
    <property type="entry name" value="TetR_N"/>
    <property type="match status" value="1"/>
</dbReference>
<dbReference type="HOGENOM" id="CLU_069356_27_0_9"/>
<dbReference type="GO" id="GO:0045892">
    <property type="term" value="P:negative regulation of DNA-templated transcription"/>
    <property type="evidence" value="ECO:0007669"/>
    <property type="project" value="UniProtKB-ARBA"/>
</dbReference>
<evidence type="ECO:0000256" key="3">
    <source>
        <dbReference type="ARBA" id="ARBA00023163"/>
    </source>
</evidence>
<name>A0A090ZVX3_PAEMA</name>
<keyword evidence="7" id="KW-1185">Reference proteome</keyword>
<reference evidence="6 7" key="1">
    <citation type="submission" date="2014-04" db="EMBL/GenBank/DDBJ databases">
        <authorList>
            <person name="Bishop-Lilly K.A."/>
            <person name="Broomall S.M."/>
            <person name="Chain P.S."/>
            <person name="Chertkov O."/>
            <person name="Coyne S.R."/>
            <person name="Daligault H.E."/>
            <person name="Davenport K.W."/>
            <person name="Erkkila T."/>
            <person name="Frey K.G."/>
            <person name="Gibbons H.S."/>
            <person name="Gu W."/>
            <person name="Jaissle J."/>
            <person name="Johnson S.L."/>
            <person name="Koroleva G.I."/>
            <person name="Ladner J.T."/>
            <person name="Lo C.-C."/>
            <person name="Minogue T.D."/>
            <person name="Munk C."/>
            <person name="Palacios G.F."/>
            <person name="Redden C.L."/>
            <person name="Rosenzweig C.N."/>
            <person name="Scholz M.B."/>
            <person name="Teshima H."/>
            <person name="Xu Y."/>
        </authorList>
    </citation>
    <scope>NUCLEOTIDE SEQUENCE [LARGE SCALE GENOMIC DNA]</scope>
    <source>
        <strain evidence="6 7">8244</strain>
    </source>
</reference>
<evidence type="ECO:0000256" key="1">
    <source>
        <dbReference type="ARBA" id="ARBA00023015"/>
    </source>
</evidence>
<dbReference type="EMBL" id="JMQA01000029">
    <property type="protein sequence ID" value="KFN08286.1"/>
    <property type="molecule type" value="Genomic_DNA"/>
</dbReference>
<sequence>MANLSPREAAKRKQILTAARSLFLTRGYAGTSMDLVTLEAGISKQTLYRYYATKEALFSDLLSQVIHELTEEKQPSLASLPLPENREQLFDILLMMARVIAIKLSDPLYLSILRIVFAESVRFPELGELLLDSFPKSTGILTDLLKKCKETGLVKLEDGDVEMSMRMFIGPMIGHAFFVGLLGGASAPEPMPEEDLKRLCRIYAESVT</sequence>
<dbReference type="SUPFAM" id="SSF46689">
    <property type="entry name" value="Homeodomain-like"/>
    <property type="match status" value="1"/>
</dbReference>
<dbReference type="STRING" id="44252.DJ90_1643"/>
<keyword evidence="1" id="KW-0805">Transcription regulation</keyword>
<dbReference type="Gene3D" id="1.10.357.10">
    <property type="entry name" value="Tetracycline Repressor, domain 2"/>
    <property type="match status" value="1"/>
</dbReference>
<dbReference type="Pfam" id="PF14246">
    <property type="entry name" value="TetR_C_7"/>
    <property type="match status" value="1"/>
</dbReference>
<dbReference type="GO" id="GO:0000976">
    <property type="term" value="F:transcription cis-regulatory region binding"/>
    <property type="evidence" value="ECO:0007669"/>
    <property type="project" value="TreeGrafter"/>
</dbReference>
<dbReference type="PRINTS" id="PR00455">
    <property type="entry name" value="HTHTETR"/>
</dbReference>
<dbReference type="GeneID" id="77007543"/>
<evidence type="ECO:0000259" key="5">
    <source>
        <dbReference type="PROSITE" id="PS50977"/>
    </source>
</evidence>
<keyword evidence="2 4" id="KW-0238">DNA-binding</keyword>
<evidence type="ECO:0000313" key="6">
    <source>
        <dbReference type="EMBL" id="KFN08286.1"/>
    </source>
</evidence>
<dbReference type="InterPro" id="IPR036271">
    <property type="entry name" value="Tet_transcr_reg_TetR-rel_C_sf"/>
</dbReference>
<dbReference type="InterPro" id="IPR001647">
    <property type="entry name" value="HTH_TetR"/>
</dbReference>
<keyword evidence="3" id="KW-0804">Transcription</keyword>
<proteinExistence type="predicted"/>
<comment type="caution">
    <text evidence="6">The sequence shown here is derived from an EMBL/GenBank/DDBJ whole genome shotgun (WGS) entry which is preliminary data.</text>
</comment>
<dbReference type="FunFam" id="1.10.10.60:FF:000141">
    <property type="entry name" value="TetR family transcriptional regulator"/>
    <property type="match status" value="1"/>
</dbReference>
<dbReference type="SUPFAM" id="SSF48498">
    <property type="entry name" value="Tetracyclin repressor-like, C-terminal domain"/>
    <property type="match status" value="1"/>
</dbReference>
<protein>
    <submittedName>
        <fullName evidence="6">Bacterial regulatory s, tetR family protein</fullName>
    </submittedName>
</protein>
<dbReference type="InterPro" id="IPR009057">
    <property type="entry name" value="Homeodomain-like_sf"/>
</dbReference>
<dbReference type="PROSITE" id="PS50977">
    <property type="entry name" value="HTH_TETR_2"/>
    <property type="match status" value="1"/>
</dbReference>
<organism evidence="6 7">
    <name type="scientific">Paenibacillus macerans</name>
    <name type="common">Bacillus macerans</name>
    <dbReference type="NCBI Taxonomy" id="44252"/>
    <lineage>
        <taxon>Bacteria</taxon>
        <taxon>Bacillati</taxon>
        <taxon>Bacillota</taxon>
        <taxon>Bacilli</taxon>
        <taxon>Bacillales</taxon>
        <taxon>Paenibacillaceae</taxon>
        <taxon>Paenibacillus</taxon>
    </lineage>
</organism>
<evidence type="ECO:0000256" key="2">
    <source>
        <dbReference type="ARBA" id="ARBA00023125"/>
    </source>
</evidence>
<evidence type="ECO:0000256" key="4">
    <source>
        <dbReference type="PROSITE-ProRule" id="PRU00335"/>
    </source>
</evidence>
<dbReference type="InterPro" id="IPR050109">
    <property type="entry name" value="HTH-type_TetR-like_transc_reg"/>
</dbReference>
<feature type="domain" description="HTH tetR-type" evidence="5">
    <location>
        <begin position="9"/>
        <end position="69"/>
    </location>
</feature>
<dbReference type="AlphaFoldDB" id="A0A090ZVX3"/>
<feature type="DNA-binding region" description="H-T-H motif" evidence="4">
    <location>
        <begin position="32"/>
        <end position="51"/>
    </location>
</feature>
<dbReference type="Proteomes" id="UP000029278">
    <property type="component" value="Unassembled WGS sequence"/>
</dbReference>